<evidence type="ECO:0000313" key="2">
    <source>
        <dbReference type="Proteomes" id="UP000249081"/>
    </source>
</evidence>
<accession>A0A2W4VUC1</accession>
<reference evidence="2" key="1">
    <citation type="submission" date="2018-04" db="EMBL/GenBank/DDBJ databases">
        <authorList>
            <person name="Cornet L."/>
        </authorList>
    </citation>
    <scope>NUCLEOTIDE SEQUENCE [LARGE SCALE GENOMIC DNA]</scope>
</reference>
<reference evidence="1 2" key="2">
    <citation type="submission" date="2018-06" db="EMBL/GenBank/DDBJ databases">
        <title>Metagenomic assembly of (sub)arctic Cyanobacteria and their associated microbiome from non-axenic cultures.</title>
        <authorList>
            <person name="Baurain D."/>
        </authorList>
    </citation>
    <scope>NUCLEOTIDE SEQUENCE [LARGE SCALE GENOMIC DNA]</scope>
    <source>
        <strain evidence="1">ULC041bin1</strain>
    </source>
</reference>
<proteinExistence type="predicted"/>
<gene>
    <name evidence="1" type="ORF">DCF17_19650</name>
</gene>
<organism evidence="1 2">
    <name type="scientific">Shackletoniella antarctica</name>
    <dbReference type="NCBI Taxonomy" id="268115"/>
    <lineage>
        <taxon>Bacteria</taxon>
        <taxon>Bacillati</taxon>
        <taxon>Cyanobacteriota</taxon>
        <taxon>Cyanophyceae</taxon>
        <taxon>Oculatellales</taxon>
        <taxon>Oculatellaceae</taxon>
        <taxon>Shackletoniella</taxon>
    </lineage>
</organism>
<name>A0A2W4VUC1_9CYAN</name>
<dbReference type="AlphaFoldDB" id="A0A2W4VUC1"/>
<dbReference type="EMBL" id="QBMN01000189">
    <property type="protein sequence ID" value="PZO34927.1"/>
    <property type="molecule type" value="Genomic_DNA"/>
</dbReference>
<comment type="caution">
    <text evidence="1">The sequence shown here is derived from an EMBL/GenBank/DDBJ whole genome shotgun (WGS) entry which is preliminary data.</text>
</comment>
<sequence length="67" mass="7364">MTIATATLKEQILAELDHLPEAALVETLAYVQSLSGNLQMASPEEAMQAYLASEKEHEEVYTRLANS</sequence>
<dbReference type="Proteomes" id="UP000249081">
    <property type="component" value="Unassembled WGS sequence"/>
</dbReference>
<protein>
    <submittedName>
        <fullName evidence="1">DUF2281 domain-containing protein</fullName>
    </submittedName>
</protein>
<evidence type="ECO:0000313" key="1">
    <source>
        <dbReference type="EMBL" id="PZO34927.1"/>
    </source>
</evidence>